<organism evidence="8 9">
    <name type="scientific">Amanita thiersii Skay4041</name>
    <dbReference type="NCBI Taxonomy" id="703135"/>
    <lineage>
        <taxon>Eukaryota</taxon>
        <taxon>Fungi</taxon>
        <taxon>Dikarya</taxon>
        <taxon>Basidiomycota</taxon>
        <taxon>Agaricomycotina</taxon>
        <taxon>Agaricomycetes</taxon>
        <taxon>Agaricomycetidae</taxon>
        <taxon>Agaricales</taxon>
        <taxon>Pluteineae</taxon>
        <taxon>Amanitaceae</taxon>
        <taxon>Amanita</taxon>
    </lineage>
</organism>
<keyword evidence="5 7" id="KW-1133">Transmembrane helix</keyword>
<gene>
    <name evidence="8" type="ORF">AMATHDRAFT_134985</name>
</gene>
<evidence type="ECO:0000256" key="5">
    <source>
        <dbReference type="ARBA" id="ARBA00022989"/>
    </source>
</evidence>
<feature type="transmembrane region" description="Helical" evidence="7">
    <location>
        <begin position="240"/>
        <end position="261"/>
    </location>
</feature>
<dbReference type="SUPFAM" id="SSF103481">
    <property type="entry name" value="Multidrug resistance efflux transporter EmrE"/>
    <property type="match status" value="1"/>
</dbReference>
<keyword evidence="4 7" id="KW-0812">Transmembrane</keyword>
<evidence type="ECO:0000256" key="6">
    <source>
        <dbReference type="ARBA" id="ARBA00023136"/>
    </source>
</evidence>
<evidence type="ECO:0000256" key="1">
    <source>
        <dbReference type="ARBA" id="ARBA00004141"/>
    </source>
</evidence>
<dbReference type="AlphaFoldDB" id="A0A2A9P1G3"/>
<feature type="transmembrane region" description="Helical" evidence="7">
    <location>
        <begin position="45"/>
        <end position="64"/>
    </location>
</feature>
<feature type="transmembrane region" description="Helical" evidence="7">
    <location>
        <begin position="301"/>
        <end position="321"/>
    </location>
</feature>
<evidence type="ECO:0000256" key="2">
    <source>
        <dbReference type="ARBA" id="ARBA00007863"/>
    </source>
</evidence>
<protein>
    <submittedName>
        <fullName evidence="8">Uncharacterized protein</fullName>
    </submittedName>
</protein>
<feature type="transmembrane region" description="Helical" evidence="7">
    <location>
        <begin position="136"/>
        <end position="160"/>
    </location>
</feature>
<comment type="subcellular location">
    <subcellularLocation>
        <location evidence="1">Membrane</location>
        <topology evidence="1">Multi-pass membrane protein</topology>
    </subcellularLocation>
</comment>
<sequence length="351" mass="38469">MLIAAYNHQSYMSGIGLLLLVVFLWTASNFVTQDLYNDGYAKPFLVTYLNTASFALYLLPFFVFKRRAPSNDIQSGLHGEGYAYQSLAESPRPEAVPPASRGSIPPLTTNETANLALIFCLLWFIANWTVNASLEYTSVASSMILSGTSGFFTLGVSYVFRVETLNLAKIAAVITSFCGVVLVSLSDSYQESPAPDILTSERHQPILGDFLALISAVFYALYVIFLKVRVGSESRINMQLFFGFVGLFNVLLCWPVGLVLHRTGIEPFEWPTSGRVIRAIMVITLTSDYMYVIAMLKTTPVVVTVGLSLTIPFAVIGDTILGHPVQVQVLIGAILVMISFVTIGLESREAI</sequence>
<dbReference type="PANTHER" id="PTHR23051:SF0">
    <property type="entry name" value="SOLUTE CARRIER FAMILY 35 MEMBER F5"/>
    <property type="match status" value="1"/>
</dbReference>
<dbReference type="Proteomes" id="UP000242287">
    <property type="component" value="Unassembled WGS sequence"/>
</dbReference>
<dbReference type="InterPro" id="IPR037185">
    <property type="entry name" value="EmrE-like"/>
</dbReference>
<reference evidence="8" key="1">
    <citation type="submission" date="2014-02" db="EMBL/GenBank/DDBJ databases">
        <title>Transposable element dynamics among asymbiotic and ectomycorrhizal Amanita fungi.</title>
        <authorList>
            <consortium name="DOE Joint Genome Institute"/>
            <person name="Hess J."/>
            <person name="Skrede I."/>
            <person name="Wolfe B."/>
            <person name="LaButti K."/>
            <person name="Ohm R.A."/>
            <person name="Grigoriev I.V."/>
            <person name="Pringle A."/>
        </authorList>
    </citation>
    <scope>NUCLEOTIDE SEQUENCE [LARGE SCALE GENOMIC DNA]</scope>
    <source>
        <strain evidence="8">SKay4041</strain>
    </source>
</reference>
<dbReference type="InterPro" id="IPR009262">
    <property type="entry name" value="SLC35_F1/F2/F6"/>
</dbReference>
<dbReference type="STRING" id="703135.A0A2A9P1G3"/>
<dbReference type="OrthoDB" id="1436450at2759"/>
<keyword evidence="3" id="KW-0813">Transport</keyword>
<keyword evidence="6 7" id="KW-0472">Membrane</keyword>
<name>A0A2A9P1G3_9AGAR</name>
<dbReference type="PANTHER" id="PTHR23051">
    <property type="entry name" value="SOLUTE CARRIER FAMILY 35, MEMBER F5"/>
    <property type="match status" value="1"/>
</dbReference>
<dbReference type="EMBL" id="KZ301969">
    <property type="protein sequence ID" value="PFH54580.1"/>
    <property type="molecule type" value="Genomic_DNA"/>
</dbReference>
<feature type="transmembrane region" description="Helical" evidence="7">
    <location>
        <begin position="113"/>
        <end position="130"/>
    </location>
</feature>
<accession>A0A2A9P1G3</accession>
<feature type="transmembrane region" description="Helical" evidence="7">
    <location>
        <begin position="167"/>
        <end position="186"/>
    </location>
</feature>
<keyword evidence="9" id="KW-1185">Reference proteome</keyword>
<evidence type="ECO:0000313" key="8">
    <source>
        <dbReference type="EMBL" id="PFH54580.1"/>
    </source>
</evidence>
<evidence type="ECO:0000256" key="7">
    <source>
        <dbReference type="SAM" id="Phobius"/>
    </source>
</evidence>
<feature type="transmembrane region" description="Helical" evidence="7">
    <location>
        <begin position="276"/>
        <end position="294"/>
    </location>
</feature>
<dbReference type="GO" id="GO:0000329">
    <property type="term" value="C:fungal-type vacuole membrane"/>
    <property type="evidence" value="ECO:0007669"/>
    <property type="project" value="TreeGrafter"/>
</dbReference>
<dbReference type="GO" id="GO:0022857">
    <property type="term" value="F:transmembrane transporter activity"/>
    <property type="evidence" value="ECO:0007669"/>
    <property type="project" value="InterPro"/>
</dbReference>
<comment type="similarity">
    <text evidence="2">Belongs to the SLC35F solute transporter family.</text>
</comment>
<evidence type="ECO:0000256" key="3">
    <source>
        <dbReference type="ARBA" id="ARBA00022448"/>
    </source>
</evidence>
<evidence type="ECO:0000256" key="4">
    <source>
        <dbReference type="ARBA" id="ARBA00022692"/>
    </source>
</evidence>
<dbReference type="Pfam" id="PF06027">
    <property type="entry name" value="SLC35F"/>
    <property type="match status" value="1"/>
</dbReference>
<feature type="transmembrane region" description="Helical" evidence="7">
    <location>
        <begin position="206"/>
        <end position="228"/>
    </location>
</feature>
<evidence type="ECO:0000313" key="9">
    <source>
        <dbReference type="Proteomes" id="UP000242287"/>
    </source>
</evidence>
<proteinExistence type="inferred from homology"/>
<feature type="transmembrane region" description="Helical" evidence="7">
    <location>
        <begin position="327"/>
        <end position="345"/>
    </location>
</feature>